<gene>
    <name evidence="6" type="ORF">B0H16DRAFT_1740068</name>
</gene>
<evidence type="ECO:0000259" key="5">
    <source>
        <dbReference type="Pfam" id="PF01753"/>
    </source>
</evidence>
<protein>
    <recommendedName>
        <fullName evidence="5">MYND-type domain-containing protein</fullName>
    </recommendedName>
</protein>
<evidence type="ECO:0000256" key="1">
    <source>
        <dbReference type="ARBA" id="ARBA00022723"/>
    </source>
</evidence>
<keyword evidence="3" id="KW-0862">Zinc</keyword>
<dbReference type="Proteomes" id="UP001215598">
    <property type="component" value="Unassembled WGS sequence"/>
</dbReference>
<keyword evidence="2" id="KW-0863">Zinc-finger</keyword>
<feature type="region of interest" description="Disordered" evidence="4">
    <location>
        <begin position="1"/>
        <end position="20"/>
    </location>
</feature>
<keyword evidence="1" id="KW-0479">Metal-binding</keyword>
<dbReference type="EMBL" id="JARKIB010000265">
    <property type="protein sequence ID" value="KAJ7718453.1"/>
    <property type="molecule type" value="Genomic_DNA"/>
</dbReference>
<dbReference type="InterPro" id="IPR002893">
    <property type="entry name" value="Znf_MYND"/>
</dbReference>
<dbReference type="GO" id="GO:0008270">
    <property type="term" value="F:zinc ion binding"/>
    <property type="evidence" value="ECO:0007669"/>
    <property type="project" value="UniProtKB-KW"/>
</dbReference>
<dbReference type="SUPFAM" id="SSF144232">
    <property type="entry name" value="HIT/MYND zinc finger-like"/>
    <property type="match status" value="1"/>
</dbReference>
<comment type="caution">
    <text evidence="6">The sequence shown here is derived from an EMBL/GenBank/DDBJ whole genome shotgun (WGS) entry which is preliminary data.</text>
</comment>
<name>A0AAD7HES1_9AGAR</name>
<reference evidence="6" key="1">
    <citation type="submission" date="2023-03" db="EMBL/GenBank/DDBJ databases">
        <title>Massive genome expansion in bonnet fungi (Mycena s.s.) driven by repeated elements and novel gene families across ecological guilds.</title>
        <authorList>
            <consortium name="Lawrence Berkeley National Laboratory"/>
            <person name="Harder C.B."/>
            <person name="Miyauchi S."/>
            <person name="Viragh M."/>
            <person name="Kuo A."/>
            <person name="Thoen E."/>
            <person name="Andreopoulos B."/>
            <person name="Lu D."/>
            <person name="Skrede I."/>
            <person name="Drula E."/>
            <person name="Henrissat B."/>
            <person name="Morin E."/>
            <person name="Kohler A."/>
            <person name="Barry K."/>
            <person name="LaButti K."/>
            <person name="Morin E."/>
            <person name="Salamov A."/>
            <person name="Lipzen A."/>
            <person name="Mereny Z."/>
            <person name="Hegedus B."/>
            <person name="Baldrian P."/>
            <person name="Stursova M."/>
            <person name="Weitz H."/>
            <person name="Taylor A."/>
            <person name="Grigoriev I.V."/>
            <person name="Nagy L.G."/>
            <person name="Martin F."/>
            <person name="Kauserud H."/>
        </authorList>
    </citation>
    <scope>NUCLEOTIDE SEQUENCE</scope>
    <source>
        <strain evidence="6">CBHHK182m</strain>
    </source>
</reference>
<proteinExistence type="predicted"/>
<organism evidence="6 7">
    <name type="scientific">Mycena metata</name>
    <dbReference type="NCBI Taxonomy" id="1033252"/>
    <lineage>
        <taxon>Eukaryota</taxon>
        <taxon>Fungi</taxon>
        <taxon>Dikarya</taxon>
        <taxon>Basidiomycota</taxon>
        <taxon>Agaricomycotina</taxon>
        <taxon>Agaricomycetes</taxon>
        <taxon>Agaricomycetidae</taxon>
        <taxon>Agaricales</taxon>
        <taxon>Marasmiineae</taxon>
        <taxon>Mycenaceae</taxon>
        <taxon>Mycena</taxon>
    </lineage>
</organism>
<dbReference type="Gene3D" id="6.10.140.2220">
    <property type="match status" value="1"/>
</dbReference>
<evidence type="ECO:0000256" key="4">
    <source>
        <dbReference type="SAM" id="MobiDB-lite"/>
    </source>
</evidence>
<evidence type="ECO:0000313" key="6">
    <source>
        <dbReference type="EMBL" id="KAJ7718453.1"/>
    </source>
</evidence>
<dbReference type="Pfam" id="PF01753">
    <property type="entry name" value="zf-MYND"/>
    <property type="match status" value="1"/>
</dbReference>
<dbReference type="SUPFAM" id="SSF48452">
    <property type="entry name" value="TPR-like"/>
    <property type="match status" value="1"/>
</dbReference>
<dbReference type="InterPro" id="IPR011990">
    <property type="entry name" value="TPR-like_helical_dom_sf"/>
</dbReference>
<dbReference type="AlphaFoldDB" id="A0AAD7HES1"/>
<evidence type="ECO:0000313" key="7">
    <source>
        <dbReference type="Proteomes" id="UP001215598"/>
    </source>
</evidence>
<dbReference type="Gene3D" id="1.25.40.10">
    <property type="entry name" value="Tetratricopeptide repeat domain"/>
    <property type="match status" value="1"/>
</dbReference>
<feature type="domain" description="MYND-type" evidence="5">
    <location>
        <begin position="160"/>
        <end position="188"/>
    </location>
</feature>
<sequence>MAVKSPPETGSEGARLNEDRSGRRSFIQIPHIPRCTLSAAYLKLGKLAESAANISLIRDPRSAKARYRRAIARKERGRLAEALVNLTSLLTTAPGSIEASTAIEEISGIYAASGHNRISLEDVVRKPLSTDPRLPPDIPAERLSAALVFVGPKKTIEERKEMKTCQKCKRATYCNATCQRGDWAGHKTTYNRPADNNLTFHLGRQLVDRVDISTHLAAYAVHAMGPAGMSATRSGLVMINMVPLIQDPARKRIRIKHLLPASLAVLPPEVSQRNTDMLREQTALLRSVHQPFPP</sequence>
<keyword evidence="7" id="KW-1185">Reference proteome</keyword>
<evidence type="ECO:0000256" key="2">
    <source>
        <dbReference type="ARBA" id="ARBA00022771"/>
    </source>
</evidence>
<evidence type="ECO:0000256" key="3">
    <source>
        <dbReference type="ARBA" id="ARBA00022833"/>
    </source>
</evidence>
<accession>A0AAD7HES1</accession>